<evidence type="ECO:0000256" key="1">
    <source>
        <dbReference type="SAM" id="MobiDB-lite"/>
    </source>
</evidence>
<evidence type="ECO:0000313" key="3">
    <source>
        <dbReference type="Proteomes" id="UP000075880"/>
    </source>
</evidence>
<proteinExistence type="predicted"/>
<dbReference type="AlphaFoldDB" id="A0AAG5D2M6"/>
<evidence type="ECO:0000313" key="2">
    <source>
        <dbReference type="EnsemblMetazoa" id="ENSAATROPP005139"/>
    </source>
</evidence>
<dbReference type="Proteomes" id="UP000075880">
    <property type="component" value="Unassembled WGS sequence"/>
</dbReference>
<sequence length="83" mass="9391">SSNDSVTVITCIIYRTLPWTQPVAIDCCFQGLHRKARSLDAANPFKKRKDRIEKCASPKYNHSTFRKRSSRKTGGSSQNLSCK</sequence>
<feature type="region of interest" description="Disordered" evidence="1">
    <location>
        <begin position="61"/>
        <end position="83"/>
    </location>
</feature>
<accession>A0AAG5D2M6</accession>
<reference evidence="2" key="1">
    <citation type="submission" date="2024-04" db="UniProtKB">
        <authorList>
            <consortium name="EnsemblMetazoa"/>
        </authorList>
    </citation>
    <scope>IDENTIFICATION</scope>
    <source>
        <strain evidence="2">EBRO</strain>
    </source>
</reference>
<protein>
    <submittedName>
        <fullName evidence="2">Uncharacterized protein</fullName>
    </submittedName>
</protein>
<dbReference type="EnsemblMetazoa" id="ENSAATROPT005556">
    <property type="protein sequence ID" value="ENSAATROPP005139"/>
    <property type="gene ID" value="ENSAATROPG004472"/>
</dbReference>
<organism evidence="2 3">
    <name type="scientific">Anopheles atroparvus</name>
    <name type="common">European mosquito</name>
    <dbReference type="NCBI Taxonomy" id="41427"/>
    <lineage>
        <taxon>Eukaryota</taxon>
        <taxon>Metazoa</taxon>
        <taxon>Ecdysozoa</taxon>
        <taxon>Arthropoda</taxon>
        <taxon>Hexapoda</taxon>
        <taxon>Insecta</taxon>
        <taxon>Pterygota</taxon>
        <taxon>Neoptera</taxon>
        <taxon>Endopterygota</taxon>
        <taxon>Diptera</taxon>
        <taxon>Nematocera</taxon>
        <taxon>Culicoidea</taxon>
        <taxon>Culicidae</taxon>
        <taxon>Anophelinae</taxon>
        <taxon>Anopheles</taxon>
    </lineage>
</organism>
<keyword evidence="3" id="KW-1185">Reference proteome</keyword>
<name>A0AAG5D2M6_ANOAO</name>